<reference evidence="1 2" key="1">
    <citation type="submission" date="2019-10" db="EMBL/GenBank/DDBJ databases">
        <title>The completed genome of Lactobacillus harbinensis M1.</title>
        <authorList>
            <person name="Zheng Y."/>
        </authorList>
    </citation>
    <scope>NUCLEOTIDE SEQUENCE [LARGE SCALE GENOMIC DNA]</scope>
    <source>
        <strain evidence="1 2">M1</strain>
    </source>
</reference>
<dbReference type="Proteomes" id="UP000326779">
    <property type="component" value="Chromosome"/>
</dbReference>
<gene>
    <name evidence="1" type="ORF">D1010_04795</name>
</gene>
<dbReference type="EMBL" id="CP045143">
    <property type="protein sequence ID" value="QFR22812.1"/>
    <property type="molecule type" value="Genomic_DNA"/>
</dbReference>
<dbReference type="GeneID" id="78508416"/>
<dbReference type="KEGG" id="lhb:D1010_04795"/>
<evidence type="ECO:0000313" key="2">
    <source>
        <dbReference type="Proteomes" id="UP000326779"/>
    </source>
</evidence>
<organism evidence="1 2">
    <name type="scientific">Schleiferilactobacillus harbinensis</name>
    <dbReference type="NCBI Taxonomy" id="304207"/>
    <lineage>
        <taxon>Bacteria</taxon>
        <taxon>Bacillati</taxon>
        <taxon>Bacillota</taxon>
        <taxon>Bacilli</taxon>
        <taxon>Lactobacillales</taxon>
        <taxon>Lactobacillaceae</taxon>
        <taxon>Schleiferilactobacillus</taxon>
    </lineage>
</organism>
<accession>A0A5P8M2T7</accession>
<evidence type="ECO:0000313" key="1">
    <source>
        <dbReference type="EMBL" id="QFR22812.1"/>
    </source>
</evidence>
<dbReference type="AlphaFoldDB" id="A0A5P8M2T7"/>
<name>A0A5P8M2T7_9LACO</name>
<proteinExistence type="predicted"/>
<sequence>MFWVKKYLHSDRNINILGVVILLACVGFALSLPKIAPPHIYEGDVVAAAAFVQDTILRFVAFALVWLIGAVIGLYLTLYQSKSV</sequence>
<dbReference type="PROSITE" id="PS51257">
    <property type="entry name" value="PROKAR_LIPOPROTEIN"/>
    <property type="match status" value="1"/>
</dbReference>
<dbReference type="RefSeq" id="WP_150391453.1">
    <property type="nucleotide sequence ID" value="NZ_CP041364.1"/>
</dbReference>
<protein>
    <submittedName>
        <fullName evidence="1">Uncharacterized protein</fullName>
    </submittedName>
</protein>